<feature type="transmembrane region" description="Helical" evidence="17">
    <location>
        <begin position="242"/>
        <end position="263"/>
    </location>
</feature>
<comment type="subcellular location">
    <subcellularLocation>
        <location evidence="1 17">Mitochondrion inner membrane</location>
        <topology evidence="1 17">Multi-pass membrane protein</topology>
    </subcellularLocation>
</comment>
<dbReference type="GO" id="GO:0005743">
    <property type="term" value="C:mitochondrial inner membrane"/>
    <property type="evidence" value="ECO:0007669"/>
    <property type="project" value="UniProtKB-SubCell"/>
</dbReference>
<name>A4ZHG3_ODOTO</name>
<dbReference type="PANTHER" id="PTHR46552">
    <property type="entry name" value="NADH-UBIQUINONE OXIDOREDUCTASE CHAIN 2"/>
    <property type="match status" value="1"/>
</dbReference>
<evidence type="ECO:0000256" key="14">
    <source>
        <dbReference type="ARBA" id="ARBA00023128"/>
    </source>
</evidence>
<evidence type="ECO:0000256" key="17">
    <source>
        <dbReference type="RuleBase" id="RU003403"/>
    </source>
</evidence>
<feature type="transmembrane region" description="Helical" evidence="17">
    <location>
        <begin position="283"/>
        <end position="302"/>
    </location>
</feature>
<evidence type="ECO:0000256" key="10">
    <source>
        <dbReference type="ARBA" id="ARBA00022982"/>
    </source>
</evidence>
<evidence type="ECO:0000256" key="3">
    <source>
        <dbReference type="ARBA" id="ARBA00012944"/>
    </source>
</evidence>
<feature type="domain" description="NADH:quinone oxidoreductase/Mrp antiporter transmembrane" evidence="18">
    <location>
        <begin position="32"/>
        <end position="296"/>
    </location>
</feature>
<evidence type="ECO:0000256" key="1">
    <source>
        <dbReference type="ARBA" id="ARBA00004448"/>
    </source>
</evidence>
<reference evidence="20" key="1">
    <citation type="journal article" date="2007" name="Gene">
        <title>Rearrangement of a mitochondrial tRNA gene of the concave-eared torrent frog, Amolops tormotus.</title>
        <authorList>
            <person name="Su X."/>
            <person name="Wu X.B."/>
            <person name="Yan P."/>
            <person name="Cao S.Y."/>
            <person name="Hu Y.L."/>
        </authorList>
    </citation>
    <scope>NUCLEOTIDE SEQUENCE</scope>
</reference>
<dbReference type="PRINTS" id="PR01436">
    <property type="entry name" value="NADHDHGNASE2"/>
</dbReference>
<keyword evidence="11 17" id="KW-1133">Transmembrane helix</keyword>
<feature type="domain" description="NADH dehydrogenase subunit 2 C-terminal" evidence="19">
    <location>
        <begin position="298"/>
        <end position="350"/>
    </location>
</feature>
<evidence type="ECO:0000259" key="18">
    <source>
        <dbReference type="Pfam" id="PF00361"/>
    </source>
</evidence>
<keyword evidence="10 17" id="KW-0249">Electron transport</keyword>
<evidence type="ECO:0000256" key="4">
    <source>
        <dbReference type="ARBA" id="ARBA00021008"/>
    </source>
</evidence>
<keyword evidence="13 17" id="KW-0830">Ubiquinone</keyword>
<comment type="function">
    <text evidence="17">Core subunit of the mitochondrial membrane respiratory chain NADH dehydrogenase (Complex I) which catalyzes electron transfer from NADH through the respiratory chain, using ubiquinone as an electron acceptor. Essential for the catalytic activity and assembly of complex I.</text>
</comment>
<dbReference type="EMBL" id="DQ835616">
    <property type="protein sequence ID" value="ABG77319.1"/>
    <property type="molecule type" value="Genomic_DNA"/>
</dbReference>
<keyword evidence="5" id="KW-0813">Transport</keyword>
<evidence type="ECO:0000256" key="16">
    <source>
        <dbReference type="ARBA" id="ARBA00049551"/>
    </source>
</evidence>
<dbReference type="InterPro" id="IPR001750">
    <property type="entry name" value="ND/Mrp_TM"/>
</dbReference>
<feature type="transmembrane region" description="Helical" evidence="17">
    <location>
        <begin position="210"/>
        <end position="230"/>
    </location>
</feature>
<dbReference type="RefSeq" id="YP_001165457.2">
    <property type="nucleotide sequence ID" value="NC_009423.1"/>
</dbReference>
<dbReference type="Pfam" id="PF00361">
    <property type="entry name" value="Proton_antipo_M"/>
    <property type="match status" value="1"/>
</dbReference>
<comment type="similarity">
    <text evidence="2 17">Belongs to the complex I subunit 2 family.</text>
</comment>
<comment type="catalytic activity">
    <reaction evidence="16 17">
        <text>a ubiquinone + NADH + 5 H(+)(in) = a ubiquinol + NAD(+) + 4 H(+)(out)</text>
        <dbReference type="Rhea" id="RHEA:29091"/>
        <dbReference type="Rhea" id="RHEA-COMP:9565"/>
        <dbReference type="Rhea" id="RHEA-COMP:9566"/>
        <dbReference type="ChEBI" id="CHEBI:15378"/>
        <dbReference type="ChEBI" id="CHEBI:16389"/>
        <dbReference type="ChEBI" id="CHEBI:17976"/>
        <dbReference type="ChEBI" id="CHEBI:57540"/>
        <dbReference type="ChEBI" id="CHEBI:57945"/>
        <dbReference type="EC" id="7.1.1.2"/>
    </reaction>
</comment>
<keyword evidence="8 17" id="KW-0999">Mitochondrion inner membrane</keyword>
<evidence type="ECO:0000256" key="9">
    <source>
        <dbReference type="ARBA" id="ARBA00022967"/>
    </source>
</evidence>
<feature type="transmembrane region" description="Helical" evidence="17">
    <location>
        <begin position="186"/>
        <end position="204"/>
    </location>
</feature>
<dbReference type="CTD" id="4536"/>
<proteinExistence type="inferred from homology"/>
<keyword evidence="12 17" id="KW-0520">NAD</keyword>
<evidence type="ECO:0000256" key="12">
    <source>
        <dbReference type="ARBA" id="ARBA00023027"/>
    </source>
</evidence>
<feature type="transmembrane region" description="Helical" evidence="17">
    <location>
        <begin position="101"/>
        <end position="123"/>
    </location>
</feature>
<protein>
    <recommendedName>
        <fullName evidence="4 17">NADH-ubiquinone oxidoreductase chain 2</fullName>
        <ecNumber evidence="3 17">7.1.1.2</ecNumber>
    </recommendedName>
</protein>
<dbReference type="InterPro" id="IPR050175">
    <property type="entry name" value="Complex_I_Subunit_2"/>
</dbReference>
<dbReference type="PANTHER" id="PTHR46552:SF1">
    <property type="entry name" value="NADH-UBIQUINONE OXIDOREDUCTASE CHAIN 2"/>
    <property type="match status" value="1"/>
</dbReference>
<sequence length="353" mass="39119">MSVKILPLLINPFALIMLLISLAIGTMITLSSHHWLLAWIGLEINTLALLPLMTKTPHPRAIEAATKYFLTQAAASALMLFSCLINALQTGEWVINPFPDLLINSLSIALMMKLGLAPLHFWLPEVLQGISLPTGLILSTWQKIPPMILLFQISPNVNLNLMVILSLTSILIGGWGGIGQTQLRKIMAFSSIGHLGWIIFILKFNPQLSLFSFTLYLIMTTAMFFSLIMLSSTKMLQISTSWTKNPALTLTTLLILLSLAGLPPLTGFLPKLLITLELIKQNMIIFAALAMLTSLLALFFYLRLAYLISLTLPPNCYNSLINWRTPMKPHLVPTVVNVMAMALLPLTPTIFFV</sequence>
<dbReference type="Pfam" id="PF06444">
    <property type="entry name" value="NADH_dehy_S2_C"/>
    <property type="match status" value="1"/>
</dbReference>
<keyword evidence="15 17" id="KW-0472">Membrane</keyword>
<evidence type="ECO:0000256" key="13">
    <source>
        <dbReference type="ARBA" id="ARBA00023075"/>
    </source>
</evidence>
<dbReference type="GeneID" id="5075242"/>
<gene>
    <name evidence="20" type="primary">ND2</name>
</gene>
<accession>A4ZHG3</accession>
<evidence type="ECO:0000256" key="15">
    <source>
        <dbReference type="ARBA" id="ARBA00023136"/>
    </source>
</evidence>
<feature type="transmembrane region" description="Helical" evidence="17">
    <location>
        <begin position="12"/>
        <end position="30"/>
    </location>
</feature>
<geneLocation type="mitochondrion" evidence="20"/>
<evidence type="ECO:0000256" key="5">
    <source>
        <dbReference type="ARBA" id="ARBA00022448"/>
    </source>
</evidence>
<keyword evidence="6 17" id="KW-0679">Respiratory chain</keyword>
<dbReference type="AlphaFoldDB" id="A4ZHG3"/>
<keyword evidence="9 17" id="KW-1278">Translocase</keyword>
<organism evidence="20">
    <name type="scientific">Odorrana tormota</name>
    <name type="common">Concave-eared torrent frog</name>
    <name type="synonym">Rana tormotus</name>
    <dbReference type="NCBI Taxonomy" id="448114"/>
    <lineage>
        <taxon>Eukaryota</taxon>
        <taxon>Metazoa</taxon>
        <taxon>Chordata</taxon>
        <taxon>Craniata</taxon>
        <taxon>Vertebrata</taxon>
        <taxon>Euteleostomi</taxon>
        <taxon>Amphibia</taxon>
        <taxon>Batrachia</taxon>
        <taxon>Anura</taxon>
        <taxon>Neobatrachia</taxon>
        <taxon>Ranoidea</taxon>
        <taxon>Ranidae</taxon>
        <taxon>Odorrana</taxon>
    </lineage>
</organism>
<evidence type="ECO:0000256" key="6">
    <source>
        <dbReference type="ARBA" id="ARBA00022660"/>
    </source>
</evidence>
<dbReference type="InterPro" id="IPR003917">
    <property type="entry name" value="NADH_UbQ_OxRdtase_chain2"/>
</dbReference>
<dbReference type="GO" id="GO:0008137">
    <property type="term" value="F:NADH dehydrogenase (ubiquinone) activity"/>
    <property type="evidence" value="ECO:0007669"/>
    <property type="project" value="UniProtKB-EC"/>
</dbReference>
<dbReference type="InterPro" id="IPR010933">
    <property type="entry name" value="NADH_DH_su2_C"/>
</dbReference>
<feature type="transmembrane region" description="Helical" evidence="17">
    <location>
        <begin position="331"/>
        <end position="352"/>
    </location>
</feature>
<evidence type="ECO:0000259" key="19">
    <source>
        <dbReference type="Pfam" id="PF06444"/>
    </source>
</evidence>
<evidence type="ECO:0000256" key="8">
    <source>
        <dbReference type="ARBA" id="ARBA00022792"/>
    </source>
</evidence>
<feature type="transmembrane region" description="Helical" evidence="17">
    <location>
        <begin position="68"/>
        <end position="89"/>
    </location>
</feature>
<evidence type="ECO:0000256" key="7">
    <source>
        <dbReference type="ARBA" id="ARBA00022692"/>
    </source>
</evidence>
<evidence type="ECO:0000256" key="2">
    <source>
        <dbReference type="ARBA" id="ARBA00007012"/>
    </source>
</evidence>
<dbReference type="GO" id="GO:0006120">
    <property type="term" value="P:mitochondrial electron transport, NADH to ubiquinone"/>
    <property type="evidence" value="ECO:0007669"/>
    <property type="project" value="InterPro"/>
</dbReference>
<evidence type="ECO:0000313" key="20">
    <source>
        <dbReference type="EMBL" id="ABG77319.1"/>
    </source>
</evidence>
<feature type="transmembrane region" description="Helical" evidence="17">
    <location>
        <begin position="159"/>
        <end position="179"/>
    </location>
</feature>
<keyword evidence="7 17" id="KW-0812">Transmembrane</keyword>
<keyword evidence="14 17" id="KW-0496">Mitochondrion</keyword>
<dbReference type="EC" id="7.1.1.2" evidence="3 17"/>
<evidence type="ECO:0000256" key="11">
    <source>
        <dbReference type="ARBA" id="ARBA00022989"/>
    </source>
</evidence>